<keyword evidence="3 5" id="KW-1133">Transmembrane helix</keyword>
<protein>
    <recommendedName>
        <fullName evidence="7">TM7S3/TM198-like domain-containing protein</fullName>
    </recommendedName>
</protein>
<evidence type="ECO:0000256" key="5">
    <source>
        <dbReference type="SAM" id="Phobius"/>
    </source>
</evidence>
<feature type="transmembrane region" description="Helical" evidence="5">
    <location>
        <begin position="221"/>
        <end position="241"/>
    </location>
</feature>
<evidence type="ECO:0000256" key="1">
    <source>
        <dbReference type="ARBA" id="ARBA00004141"/>
    </source>
</evidence>
<sequence>MATFHSFKRITFVYIVIHLLSLLCFVQAAPTLSPSASLEASPYSYLYVLPSTSASTQVQEQHPHRLVRREKFVLRTNSTGGLEALNADTLREIPQGVASDGAGQDFDAPAVLWIVFCAVVGLPMMLAGFRGGRFSAGVGMGAAAALGTWASIVNSMGPDSLNDLVIILVVLGFFLFGALIGFLRFGMHIGMVIIGILGGLSVGVRLAIIKSELLASGLEQYYANWGLIAACGVVTGVMVVWKRTQRWSVVFGCASIGTFFVFLGVDLIINRQKGMSRGLRYLFDRNSNHIVVSASSFSLTNSYSC</sequence>
<evidence type="ECO:0000256" key="6">
    <source>
        <dbReference type="SAM" id="SignalP"/>
    </source>
</evidence>
<proteinExistence type="predicted"/>
<dbReference type="EMBL" id="SDEE01001270">
    <property type="protein sequence ID" value="RXW12369.1"/>
    <property type="molecule type" value="Genomic_DNA"/>
</dbReference>
<dbReference type="GO" id="GO:0016020">
    <property type="term" value="C:membrane"/>
    <property type="evidence" value="ECO:0007669"/>
    <property type="project" value="UniProtKB-SubCell"/>
</dbReference>
<feature type="transmembrane region" description="Helical" evidence="5">
    <location>
        <begin position="134"/>
        <end position="152"/>
    </location>
</feature>
<name>A0A4Q2D0K3_9AGAR</name>
<keyword evidence="9" id="KW-1185">Reference proteome</keyword>
<dbReference type="OrthoDB" id="3359595at2759"/>
<feature type="transmembrane region" description="Helical" evidence="5">
    <location>
        <begin position="164"/>
        <end position="183"/>
    </location>
</feature>
<evidence type="ECO:0000313" key="8">
    <source>
        <dbReference type="EMBL" id="RXW12369.1"/>
    </source>
</evidence>
<evidence type="ECO:0000259" key="7">
    <source>
        <dbReference type="Pfam" id="PF13886"/>
    </source>
</evidence>
<dbReference type="InterPro" id="IPR025256">
    <property type="entry name" value="TM7S3/TM198-like_dom"/>
</dbReference>
<keyword evidence="4 5" id="KW-0472">Membrane</keyword>
<evidence type="ECO:0000256" key="2">
    <source>
        <dbReference type="ARBA" id="ARBA00022692"/>
    </source>
</evidence>
<reference evidence="8 9" key="1">
    <citation type="submission" date="2019-01" db="EMBL/GenBank/DDBJ databases">
        <title>Draft genome sequence of Psathyrella aberdarensis IHI B618.</title>
        <authorList>
            <person name="Buettner E."/>
            <person name="Kellner H."/>
        </authorList>
    </citation>
    <scope>NUCLEOTIDE SEQUENCE [LARGE SCALE GENOMIC DNA]</scope>
    <source>
        <strain evidence="8 9">IHI B618</strain>
    </source>
</reference>
<evidence type="ECO:0000256" key="3">
    <source>
        <dbReference type="ARBA" id="ARBA00022989"/>
    </source>
</evidence>
<dbReference type="Pfam" id="PF13886">
    <property type="entry name" value="TM7S3_TM198"/>
    <property type="match status" value="1"/>
</dbReference>
<feature type="transmembrane region" description="Helical" evidence="5">
    <location>
        <begin position="190"/>
        <end position="209"/>
    </location>
</feature>
<keyword evidence="6" id="KW-0732">Signal</keyword>
<feature type="transmembrane region" description="Helical" evidence="5">
    <location>
        <begin position="110"/>
        <end position="127"/>
    </location>
</feature>
<feature type="transmembrane region" description="Helical" evidence="5">
    <location>
        <begin position="248"/>
        <end position="269"/>
    </location>
</feature>
<dbReference type="AlphaFoldDB" id="A0A4Q2D0K3"/>
<feature type="signal peptide" evidence="6">
    <location>
        <begin position="1"/>
        <end position="28"/>
    </location>
</feature>
<feature type="domain" description="TM7S3/TM198-like" evidence="7">
    <location>
        <begin position="115"/>
        <end position="272"/>
    </location>
</feature>
<accession>A0A4Q2D0K3</accession>
<keyword evidence="2 5" id="KW-0812">Transmembrane</keyword>
<organism evidence="8 9">
    <name type="scientific">Candolleomyces aberdarensis</name>
    <dbReference type="NCBI Taxonomy" id="2316362"/>
    <lineage>
        <taxon>Eukaryota</taxon>
        <taxon>Fungi</taxon>
        <taxon>Dikarya</taxon>
        <taxon>Basidiomycota</taxon>
        <taxon>Agaricomycotina</taxon>
        <taxon>Agaricomycetes</taxon>
        <taxon>Agaricomycetidae</taxon>
        <taxon>Agaricales</taxon>
        <taxon>Agaricineae</taxon>
        <taxon>Psathyrellaceae</taxon>
        <taxon>Candolleomyces</taxon>
    </lineage>
</organism>
<gene>
    <name evidence="8" type="ORF">EST38_g13485</name>
</gene>
<comment type="subcellular location">
    <subcellularLocation>
        <location evidence="1">Membrane</location>
        <topology evidence="1">Multi-pass membrane protein</topology>
    </subcellularLocation>
</comment>
<comment type="caution">
    <text evidence="8">The sequence shown here is derived from an EMBL/GenBank/DDBJ whole genome shotgun (WGS) entry which is preliminary data.</text>
</comment>
<dbReference type="Proteomes" id="UP000290288">
    <property type="component" value="Unassembled WGS sequence"/>
</dbReference>
<feature type="chain" id="PRO_5020843664" description="TM7S3/TM198-like domain-containing protein" evidence="6">
    <location>
        <begin position="29"/>
        <end position="305"/>
    </location>
</feature>
<evidence type="ECO:0000313" key="9">
    <source>
        <dbReference type="Proteomes" id="UP000290288"/>
    </source>
</evidence>
<evidence type="ECO:0000256" key="4">
    <source>
        <dbReference type="ARBA" id="ARBA00023136"/>
    </source>
</evidence>